<accession>A0AAD7FHL7</accession>
<dbReference type="Proteomes" id="UP001221142">
    <property type="component" value="Unassembled WGS sequence"/>
</dbReference>
<organism evidence="3 4">
    <name type="scientific">Roridomyces roridus</name>
    <dbReference type="NCBI Taxonomy" id="1738132"/>
    <lineage>
        <taxon>Eukaryota</taxon>
        <taxon>Fungi</taxon>
        <taxon>Dikarya</taxon>
        <taxon>Basidiomycota</taxon>
        <taxon>Agaricomycotina</taxon>
        <taxon>Agaricomycetes</taxon>
        <taxon>Agaricomycetidae</taxon>
        <taxon>Agaricales</taxon>
        <taxon>Marasmiineae</taxon>
        <taxon>Mycenaceae</taxon>
        <taxon>Roridomyces</taxon>
    </lineage>
</organism>
<dbReference type="Gene3D" id="3.40.50.300">
    <property type="entry name" value="P-loop containing nucleotide triphosphate hydrolases"/>
    <property type="match status" value="1"/>
</dbReference>
<dbReference type="SUPFAM" id="SSF52540">
    <property type="entry name" value="P-loop containing nucleoside triphosphate hydrolases"/>
    <property type="match status" value="1"/>
</dbReference>
<evidence type="ECO:0000313" key="3">
    <source>
        <dbReference type="EMBL" id="KAJ7624563.1"/>
    </source>
</evidence>
<evidence type="ECO:0000313" key="4">
    <source>
        <dbReference type="Proteomes" id="UP001221142"/>
    </source>
</evidence>
<evidence type="ECO:0000256" key="1">
    <source>
        <dbReference type="ARBA" id="ARBA00022737"/>
    </source>
</evidence>
<dbReference type="InterPro" id="IPR027417">
    <property type="entry name" value="P-loop_NTPase"/>
</dbReference>
<dbReference type="EMBL" id="JARKIF010000013">
    <property type="protein sequence ID" value="KAJ7624563.1"/>
    <property type="molecule type" value="Genomic_DNA"/>
</dbReference>
<dbReference type="PANTHER" id="PTHR10039">
    <property type="entry name" value="AMELOGENIN"/>
    <property type="match status" value="1"/>
</dbReference>
<comment type="caution">
    <text evidence="3">The sequence shown here is derived from an EMBL/GenBank/DDBJ whole genome shotgun (WGS) entry which is preliminary data.</text>
</comment>
<dbReference type="Pfam" id="PF24883">
    <property type="entry name" value="NPHP3_N"/>
    <property type="match status" value="1"/>
</dbReference>
<gene>
    <name evidence="3" type="ORF">FB45DRAFT_751236</name>
</gene>
<proteinExistence type="predicted"/>
<sequence>LHRHAALEAIYDSAESFPQPRCHPETRINLLNDLRHQLDDPGVRVLWLHGPAGAGKSAIMQTLCRQLHDSGKLGGSYFFKRDHGIRGNARGLFATLAYQLAIFDPTLKPGISKMVEKNPALVSTSIPSQLQQLIVEPCRLVPDRVGRILLIDELDECDGIAVQQEILRSIHSIFCAHTLPLKLVIASRPEPDIRELFKSLQTGPRVYGLHMTNIQQSFRDVHIYLRREFARIHSSHHATMSKILTPWPSEDILSMLVEKSSGYFVYAATVIKFVDDKQFRATEQLDIILRLDPTCDGSDSPYDSLDRLYIHILRQVPIRFRPRLLAILSLIGAGWWFRPAHIDLLFGFEHGDAQLTLRRLHSILSIDDGGLARIQPRHASFVDFLLSERRSCEFHITQQHRLHLARCALKIMSWTQLPETTHWAWCVTSSIRSHSNLLTLASMQAGG</sequence>
<protein>
    <recommendedName>
        <fullName evidence="2">Nephrocystin 3-like N-terminal domain-containing protein</fullName>
    </recommendedName>
</protein>
<keyword evidence="1" id="KW-0677">Repeat</keyword>
<evidence type="ECO:0000259" key="2">
    <source>
        <dbReference type="Pfam" id="PF24883"/>
    </source>
</evidence>
<dbReference type="PANTHER" id="PTHR10039:SF14">
    <property type="entry name" value="NACHT DOMAIN-CONTAINING PROTEIN"/>
    <property type="match status" value="1"/>
</dbReference>
<keyword evidence="4" id="KW-1185">Reference proteome</keyword>
<name>A0AAD7FHL7_9AGAR</name>
<reference evidence="3" key="1">
    <citation type="submission" date="2023-03" db="EMBL/GenBank/DDBJ databases">
        <title>Massive genome expansion in bonnet fungi (Mycena s.s.) driven by repeated elements and novel gene families across ecological guilds.</title>
        <authorList>
            <consortium name="Lawrence Berkeley National Laboratory"/>
            <person name="Harder C.B."/>
            <person name="Miyauchi S."/>
            <person name="Viragh M."/>
            <person name="Kuo A."/>
            <person name="Thoen E."/>
            <person name="Andreopoulos B."/>
            <person name="Lu D."/>
            <person name="Skrede I."/>
            <person name="Drula E."/>
            <person name="Henrissat B."/>
            <person name="Morin E."/>
            <person name="Kohler A."/>
            <person name="Barry K."/>
            <person name="LaButti K."/>
            <person name="Morin E."/>
            <person name="Salamov A."/>
            <person name="Lipzen A."/>
            <person name="Mereny Z."/>
            <person name="Hegedus B."/>
            <person name="Baldrian P."/>
            <person name="Stursova M."/>
            <person name="Weitz H."/>
            <person name="Taylor A."/>
            <person name="Grigoriev I.V."/>
            <person name="Nagy L.G."/>
            <person name="Martin F."/>
            <person name="Kauserud H."/>
        </authorList>
    </citation>
    <scope>NUCLEOTIDE SEQUENCE</scope>
    <source>
        <strain evidence="3">9284</strain>
    </source>
</reference>
<feature type="domain" description="Nephrocystin 3-like N-terminal" evidence="2">
    <location>
        <begin position="38"/>
        <end position="188"/>
    </location>
</feature>
<feature type="non-terminal residue" evidence="3">
    <location>
        <position position="1"/>
    </location>
</feature>
<dbReference type="InterPro" id="IPR056884">
    <property type="entry name" value="NPHP3-like_N"/>
</dbReference>
<dbReference type="AlphaFoldDB" id="A0AAD7FHL7"/>